<dbReference type="AlphaFoldDB" id="A0A0E0J1Y8"/>
<accession>A0A0E0J1Y8</accession>
<organism evidence="2">
    <name type="scientific">Oryza nivara</name>
    <name type="common">Indian wild rice</name>
    <name type="synonym">Oryza sativa f. spontanea</name>
    <dbReference type="NCBI Taxonomy" id="4536"/>
    <lineage>
        <taxon>Eukaryota</taxon>
        <taxon>Viridiplantae</taxon>
        <taxon>Streptophyta</taxon>
        <taxon>Embryophyta</taxon>
        <taxon>Tracheophyta</taxon>
        <taxon>Spermatophyta</taxon>
        <taxon>Magnoliopsida</taxon>
        <taxon>Liliopsida</taxon>
        <taxon>Poales</taxon>
        <taxon>Poaceae</taxon>
        <taxon>BOP clade</taxon>
        <taxon>Oryzoideae</taxon>
        <taxon>Oryzeae</taxon>
        <taxon>Oryzinae</taxon>
        <taxon>Oryza</taxon>
    </lineage>
</organism>
<dbReference type="HOGENOM" id="CLU_2487237_0_0_1"/>
<name>A0A0E0J1Y8_ORYNI</name>
<dbReference type="Gramene" id="ONIVA11G13120.1">
    <property type="protein sequence ID" value="ONIVA11G13120.1"/>
    <property type="gene ID" value="ONIVA11G13120"/>
</dbReference>
<sequence length="87" mass="9330">MGGSASLATSGSSVVGVGSDDDDDEWRQTVVTTSSSTADWRWGGIADHPQKKNCLRVCRLFGIMLIFTDISGEVGGSIVYKSQFDRL</sequence>
<evidence type="ECO:0000313" key="2">
    <source>
        <dbReference type="EnsemblPlants" id="ONIVA11G13120.1"/>
    </source>
</evidence>
<dbReference type="Proteomes" id="UP000006591">
    <property type="component" value="Chromosome 11"/>
</dbReference>
<evidence type="ECO:0000313" key="3">
    <source>
        <dbReference type="Proteomes" id="UP000006591"/>
    </source>
</evidence>
<proteinExistence type="predicted"/>
<reference evidence="2" key="2">
    <citation type="submission" date="2018-04" db="EMBL/GenBank/DDBJ databases">
        <title>OnivRS2 (Oryza nivara Reference Sequence Version 2).</title>
        <authorList>
            <person name="Zhang J."/>
            <person name="Kudrna D."/>
            <person name="Lee S."/>
            <person name="Talag J."/>
            <person name="Rajasekar S."/>
            <person name="Welchert J."/>
            <person name="Hsing Y.-I."/>
            <person name="Wing R.A."/>
        </authorList>
    </citation>
    <scope>NUCLEOTIDE SEQUENCE [LARGE SCALE GENOMIC DNA]</scope>
    <source>
        <strain evidence="2">SL10</strain>
    </source>
</reference>
<reference evidence="2" key="1">
    <citation type="submission" date="2015-04" db="UniProtKB">
        <authorList>
            <consortium name="EnsemblPlants"/>
        </authorList>
    </citation>
    <scope>IDENTIFICATION</scope>
    <source>
        <strain evidence="2">SL10</strain>
    </source>
</reference>
<dbReference type="EnsemblPlants" id="ONIVA11G13120.1">
    <property type="protein sequence ID" value="ONIVA11G13120.1"/>
    <property type="gene ID" value="ONIVA11G13120"/>
</dbReference>
<keyword evidence="3" id="KW-1185">Reference proteome</keyword>
<evidence type="ECO:0000256" key="1">
    <source>
        <dbReference type="SAM" id="MobiDB-lite"/>
    </source>
</evidence>
<feature type="region of interest" description="Disordered" evidence="1">
    <location>
        <begin position="1"/>
        <end position="25"/>
    </location>
</feature>
<protein>
    <submittedName>
        <fullName evidence="2">Uncharacterized protein</fullName>
    </submittedName>
</protein>